<sequence length="706" mass="73205">MPSCARLLGPRGGTPGSAGFGQINSLWPVGVSGAGDAMLTIVDHYKSAVADLGEAIGGSLKASPEVLEKSASKWLRTGEQLCEALHKFSVSIAQDPLPDEVVKHLLQRAETAIQQTPAADRKGADQSPRQAPAGQPPGAAGPPAEDGRPRELLPRQTNKFTKAVGTVAAATMACRVAKRSSAEDAKEEIKNLIEQVLQEMPPTSEVVQLAHTCAELGDNIESVSQRRQKLKDHIGELQGRLRSLAEEAEAAAAPSPMRSREPSAERAAAAAAAWMDAANAGPGKGGSHSPSKRRTVRLEDAAKLVAQQAAEEGAVGPRAGPSPRLSPRGVSSAAASPRLAPPGGGPAAGRGGAGRGASKEQPRQEETTDNAGEEAAMNRTRLQAAQAKLDSSKQSRTELQAKCSALAAELQRLRALQEAQKRADAELVALETASTPAAAVKATRPPKEQAELAQMPALPSPEVEEQRRPAGIDSDTERERGPEGAGVPGAPDVSGPRDHAVAPPPKAAGQPEPAAGASGAGHGAEEQGRQEAAETEERSAALVRPCGAASASRSALAPPMEAQSPAGLRPPPPAAAAEDAGAPQNAAPAVGTAEAASAVLVDEGTREPLEPWLQAFPEDSPEDAFARFDFCSRFGLEPQSLYDGATQQTVLTQLRHQIAQKRLLLEQLAPSKGPKPSQSSATTSYFCSSLAWVTRSAKDLKSFGKL</sequence>
<comment type="caution">
    <text evidence="3">The sequence shown here is derived from an EMBL/GenBank/DDBJ whole genome shotgun (WGS) entry which is preliminary data.</text>
</comment>
<evidence type="ECO:0000313" key="4">
    <source>
        <dbReference type="Proteomes" id="UP001189429"/>
    </source>
</evidence>
<feature type="compositionally biased region" description="Low complexity" evidence="2">
    <location>
        <begin position="575"/>
        <end position="589"/>
    </location>
</feature>
<feature type="compositionally biased region" description="Basic and acidic residues" evidence="2">
    <location>
        <begin position="357"/>
        <end position="366"/>
    </location>
</feature>
<feature type="compositionally biased region" description="Low complexity" evidence="2">
    <location>
        <begin position="507"/>
        <end position="517"/>
    </location>
</feature>
<protein>
    <submittedName>
        <fullName evidence="3">Uncharacterized protein</fullName>
    </submittedName>
</protein>
<organism evidence="3 4">
    <name type="scientific">Prorocentrum cordatum</name>
    <dbReference type="NCBI Taxonomy" id="2364126"/>
    <lineage>
        <taxon>Eukaryota</taxon>
        <taxon>Sar</taxon>
        <taxon>Alveolata</taxon>
        <taxon>Dinophyceae</taxon>
        <taxon>Prorocentrales</taxon>
        <taxon>Prorocentraceae</taxon>
        <taxon>Prorocentrum</taxon>
    </lineage>
</organism>
<evidence type="ECO:0000256" key="2">
    <source>
        <dbReference type="SAM" id="MobiDB-lite"/>
    </source>
</evidence>
<feature type="compositionally biased region" description="Gly residues" evidence="2">
    <location>
        <begin position="345"/>
        <end position="355"/>
    </location>
</feature>
<feature type="region of interest" description="Disordered" evidence="2">
    <location>
        <begin position="250"/>
        <end position="273"/>
    </location>
</feature>
<evidence type="ECO:0000256" key="1">
    <source>
        <dbReference type="SAM" id="Coils"/>
    </source>
</evidence>
<reference evidence="3" key="1">
    <citation type="submission" date="2023-10" db="EMBL/GenBank/DDBJ databases">
        <authorList>
            <person name="Chen Y."/>
            <person name="Shah S."/>
            <person name="Dougan E. K."/>
            <person name="Thang M."/>
            <person name="Chan C."/>
        </authorList>
    </citation>
    <scope>NUCLEOTIDE SEQUENCE [LARGE SCALE GENOMIC DNA]</scope>
</reference>
<proteinExistence type="predicted"/>
<gene>
    <name evidence="3" type="ORF">PCOR1329_LOCUS84521</name>
</gene>
<keyword evidence="4" id="KW-1185">Reference proteome</keyword>
<feature type="coiled-coil region" evidence="1">
    <location>
        <begin position="175"/>
        <end position="247"/>
    </location>
</feature>
<accession>A0ABN9YC15</accession>
<feature type="compositionally biased region" description="Basic and acidic residues" evidence="2">
    <location>
        <begin position="523"/>
        <end position="539"/>
    </location>
</feature>
<dbReference type="Proteomes" id="UP001189429">
    <property type="component" value="Unassembled WGS sequence"/>
</dbReference>
<feature type="compositionally biased region" description="Low complexity" evidence="2">
    <location>
        <begin position="548"/>
        <end position="567"/>
    </location>
</feature>
<dbReference type="EMBL" id="CAUYUJ010022370">
    <property type="protein sequence ID" value="CAK0910306.1"/>
    <property type="molecule type" value="Genomic_DNA"/>
</dbReference>
<feature type="compositionally biased region" description="Low complexity" evidence="2">
    <location>
        <begin position="130"/>
        <end position="144"/>
    </location>
</feature>
<feature type="compositionally biased region" description="Basic and acidic residues" evidence="2">
    <location>
        <begin position="464"/>
        <end position="482"/>
    </location>
</feature>
<keyword evidence="1" id="KW-0175">Coiled coil</keyword>
<evidence type="ECO:0000313" key="3">
    <source>
        <dbReference type="EMBL" id="CAK0910306.1"/>
    </source>
</evidence>
<feature type="region of interest" description="Disordered" evidence="2">
    <location>
        <begin position="307"/>
        <end position="398"/>
    </location>
</feature>
<feature type="region of interest" description="Disordered" evidence="2">
    <location>
        <begin position="113"/>
        <end position="151"/>
    </location>
</feature>
<name>A0ABN9YC15_9DINO</name>
<feature type="region of interest" description="Disordered" evidence="2">
    <location>
        <begin position="433"/>
        <end position="594"/>
    </location>
</feature>